<evidence type="ECO:0000256" key="1">
    <source>
        <dbReference type="ARBA" id="ARBA00005298"/>
    </source>
</evidence>
<dbReference type="InterPro" id="IPR050357">
    <property type="entry name" value="Arrestin_domain-protein"/>
</dbReference>
<dbReference type="InterPro" id="IPR011021">
    <property type="entry name" value="Arrestin-like_N"/>
</dbReference>
<dbReference type="PANTHER" id="PTHR11188">
    <property type="entry name" value="ARRESTIN DOMAIN CONTAINING PROTEIN"/>
    <property type="match status" value="1"/>
</dbReference>
<dbReference type="Pfam" id="PF02752">
    <property type="entry name" value="Arrestin_C"/>
    <property type="match status" value="1"/>
</dbReference>
<proteinExistence type="inferred from homology"/>
<dbReference type="Pfam" id="PF00339">
    <property type="entry name" value="Arrestin_N"/>
    <property type="match status" value="1"/>
</dbReference>
<dbReference type="EMBL" id="CACRXK020001109">
    <property type="protein sequence ID" value="CAB3987017.1"/>
    <property type="molecule type" value="Genomic_DNA"/>
</dbReference>
<dbReference type="AlphaFoldDB" id="A0A7D9HK25"/>
<dbReference type="SUPFAM" id="SSF81296">
    <property type="entry name" value="E set domains"/>
    <property type="match status" value="2"/>
</dbReference>
<dbReference type="PANTHER" id="PTHR11188:SF17">
    <property type="entry name" value="FI21816P1"/>
    <property type="match status" value="1"/>
</dbReference>
<dbReference type="SMART" id="SM01017">
    <property type="entry name" value="Arrestin_C"/>
    <property type="match status" value="1"/>
</dbReference>
<dbReference type="Gene3D" id="2.60.40.640">
    <property type="match status" value="2"/>
</dbReference>
<name>A0A7D9HK25_PARCT</name>
<dbReference type="InterPro" id="IPR014756">
    <property type="entry name" value="Ig_E-set"/>
</dbReference>
<comment type="caution">
    <text evidence="2">The sequence shown here is derived from an EMBL/GenBank/DDBJ whole genome shotgun (WGS) entry which is preliminary data.</text>
</comment>
<comment type="similarity">
    <text evidence="1">Belongs to the arrestin family.</text>
</comment>
<dbReference type="Proteomes" id="UP001152795">
    <property type="component" value="Unassembled WGS sequence"/>
</dbReference>
<dbReference type="GO" id="GO:0015031">
    <property type="term" value="P:protein transport"/>
    <property type="evidence" value="ECO:0007669"/>
    <property type="project" value="TreeGrafter"/>
</dbReference>
<protein>
    <submittedName>
        <fullName evidence="2">Uncharacterized protein</fullName>
    </submittedName>
</protein>
<dbReference type="InterPro" id="IPR014752">
    <property type="entry name" value="Arrestin-like_C"/>
</dbReference>
<evidence type="ECO:0000313" key="3">
    <source>
        <dbReference type="Proteomes" id="UP001152795"/>
    </source>
</evidence>
<keyword evidence="3" id="KW-1185">Reference proteome</keyword>
<gene>
    <name evidence="2" type="ORF">PACLA_8A062525</name>
</gene>
<dbReference type="InterPro" id="IPR011022">
    <property type="entry name" value="Arrestin_C-like"/>
</dbReference>
<organism evidence="2 3">
    <name type="scientific">Paramuricea clavata</name>
    <name type="common">Red gorgonian</name>
    <name type="synonym">Violescent sea-whip</name>
    <dbReference type="NCBI Taxonomy" id="317549"/>
    <lineage>
        <taxon>Eukaryota</taxon>
        <taxon>Metazoa</taxon>
        <taxon>Cnidaria</taxon>
        <taxon>Anthozoa</taxon>
        <taxon>Octocorallia</taxon>
        <taxon>Malacalcyonacea</taxon>
        <taxon>Plexauridae</taxon>
        <taxon>Paramuricea</taxon>
    </lineage>
</organism>
<sequence>MVKPNLLVVIDGKDVFFPGETVRGAVVIQLEESLEAKAVVLKFLGKAHWHNDDDSEASHGRGYLFNNEITLVSPQLQKRESNIILDSGKHSFPFEFILPSELPTSYRHHYDVQHWEAWISYTIEAVIERKFYERNDTYSLEFRVQEERNLNLMPDLNEYSEVLSEKNVRSFFGFSYGLSYVKLSVPKRGYYLGDIINATVDIDHAAYTNQTKEVTLELVRETSYLTLKDKSRKTTSLTIKKSLLQESLQANTMYKCSDFLSVPMDLTPDVYVKDCLQIKYFLLLTVRQLTARNITCRLPLIIVKRPESEMYYLK</sequence>
<dbReference type="GO" id="GO:0005737">
    <property type="term" value="C:cytoplasm"/>
    <property type="evidence" value="ECO:0007669"/>
    <property type="project" value="TreeGrafter"/>
</dbReference>
<reference evidence="2" key="1">
    <citation type="submission" date="2020-04" db="EMBL/GenBank/DDBJ databases">
        <authorList>
            <person name="Alioto T."/>
            <person name="Alioto T."/>
            <person name="Gomez Garrido J."/>
        </authorList>
    </citation>
    <scope>NUCLEOTIDE SEQUENCE</scope>
    <source>
        <strain evidence="2">A484AB</strain>
    </source>
</reference>
<accession>A0A7D9HK25</accession>
<dbReference type="OrthoDB" id="2333384at2759"/>
<evidence type="ECO:0000313" key="2">
    <source>
        <dbReference type="EMBL" id="CAB3987017.1"/>
    </source>
</evidence>